<evidence type="ECO:0000313" key="3">
    <source>
        <dbReference type="Proteomes" id="UP000655868"/>
    </source>
</evidence>
<evidence type="ECO:0000313" key="2">
    <source>
        <dbReference type="EMBL" id="MBJ8338082.1"/>
    </source>
</evidence>
<dbReference type="AlphaFoldDB" id="A0A934NMU4"/>
<dbReference type="PROSITE" id="PS51186">
    <property type="entry name" value="GNAT"/>
    <property type="match status" value="1"/>
</dbReference>
<dbReference type="SUPFAM" id="SSF55729">
    <property type="entry name" value="Acyl-CoA N-acyltransferases (Nat)"/>
    <property type="match status" value="1"/>
</dbReference>
<keyword evidence="3" id="KW-1185">Reference proteome</keyword>
<organism evidence="2 3">
    <name type="scientific">Antrihabitans stalagmiti</name>
    <dbReference type="NCBI Taxonomy" id="2799499"/>
    <lineage>
        <taxon>Bacteria</taxon>
        <taxon>Bacillati</taxon>
        <taxon>Actinomycetota</taxon>
        <taxon>Actinomycetes</taxon>
        <taxon>Mycobacteriales</taxon>
        <taxon>Nocardiaceae</taxon>
        <taxon>Antrihabitans</taxon>
    </lineage>
</organism>
<dbReference type="RefSeq" id="WP_199702545.1">
    <property type="nucleotide sequence ID" value="NZ_JAEMNV010000001.1"/>
</dbReference>
<dbReference type="GO" id="GO:0016747">
    <property type="term" value="F:acyltransferase activity, transferring groups other than amino-acyl groups"/>
    <property type="evidence" value="ECO:0007669"/>
    <property type="project" value="InterPro"/>
</dbReference>
<dbReference type="Proteomes" id="UP000655868">
    <property type="component" value="Unassembled WGS sequence"/>
</dbReference>
<dbReference type="Gene3D" id="3.40.630.30">
    <property type="match status" value="1"/>
</dbReference>
<name>A0A934NMU4_9NOCA</name>
<accession>A0A934NMU4</accession>
<protein>
    <submittedName>
        <fullName evidence="2">GNAT family N-acetyltransferase</fullName>
    </submittedName>
</protein>
<dbReference type="InterPro" id="IPR016181">
    <property type="entry name" value="Acyl_CoA_acyltransferase"/>
</dbReference>
<gene>
    <name evidence="2" type="ORF">JGU71_04215</name>
</gene>
<dbReference type="Pfam" id="PF00583">
    <property type="entry name" value="Acetyltransf_1"/>
    <property type="match status" value="1"/>
</dbReference>
<dbReference type="InterPro" id="IPR000182">
    <property type="entry name" value="GNAT_dom"/>
</dbReference>
<evidence type="ECO:0000259" key="1">
    <source>
        <dbReference type="PROSITE" id="PS51186"/>
    </source>
</evidence>
<reference evidence="2" key="1">
    <citation type="submission" date="2020-12" db="EMBL/GenBank/DDBJ databases">
        <title>Antrihabitans popcorni sp. nov. and Antrihabitans auranticaus sp. nov., isolated from a larva cave.</title>
        <authorList>
            <person name="Lee S.D."/>
            <person name="Kim I.S."/>
        </authorList>
    </citation>
    <scope>NUCLEOTIDE SEQUENCE</scope>
    <source>
        <strain evidence="2">YC3-6</strain>
    </source>
</reference>
<comment type="caution">
    <text evidence="2">The sequence shown here is derived from an EMBL/GenBank/DDBJ whole genome shotgun (WGS) entry which is preliminary data.</text>
</comment>
<proteinExistence type="predicted"/>
<dbReference type="CDD" id="cd04301">
    <property type="entry name" value="NAT_SF"/>
    <property type="match status" value="1"/>
</dbReference>
<dbReference type="EMBL" id="JAEMNV010000001">
    <property type="protein sequence ID" value="MBJ8338082.1"/>
    <property type="molecule type" value="Genomic_DNA"/>
</dbReference>
<sequence length="198" mass="21077">MAIGHTATRSRWRQRESRAAIVGEQSSLRVRALDSGETAVVRSILAGMSGASRSSRFGSPMPRISDSLCRNLLGAGTPDAVTLIAEAGRHDRIEPIGFAQLIPTSTCAAEVSVAVADAHRRTGVAHALLSETVREAQRRNWTRLEASVLAANEPALSVVASLTDAGSVDALIWCRRHLLAVAGTPNIHLALNVDGEEW</sequence>
<feature type="domain" description="N-acetyltransferase" evidence="1">
    <location>
        <begin position="28"/>
        <end position="194"/>
    </location>
</feature>